<accession>A0A084GZQ1</accession>
<dbReference type="InterPro" id="IPR000182">
    <property type="entry name" value="GNAT_dom"/>
</dbReference>
<proteinExistence type="predicted"/>
<keyword evidence="3" id="KW-1185">Reference proteome</keyword>
<comment type="caution">
    <text evidence="2">The sequence shown here is derived from an EMBL/GenBank/DDBJ whole genome shotgun (WGS) entry which is preliminary data.</text>
</comment>
<dbReference type="GO" id="GO:0005737">
    <property type="term" value="C:cytoplasm"/>
    <property type="evidence" value="ECO:0007669"/>
    <property type="project" value="TreeGrafter"/>
</dbReference>
<sequence>MTVETSFPVIETERLLLRKAVQEDAADMLRYLSDEEVVRHMGLNPFNSLQDVYGELDWYREIFQVGTGIRWAISLKGSGIMIGSCGFLNRKPNHFRAEIGYELSREYWGEGIASEALQAIISYGFDHLNLERIEALIEPSNAPSIKLAERQGFIREGLLRHYEYTCGKFDDLYMYSLLKMDWRSKEIKTSADNTKKDI</sequence>
<dbReference type="InterPro" id="IPR016181">
    <property type="entry name" value="Acyl_CoA_acyltransferase"/>
</dbReference>
<dbReference type="PROSITE" id="PS51186">
    <property type="entry name" value="GNAT"/>
    <property type="match status" value="1"/>
</dbReference>
<dbReference type="Proteomes" id="UP000028549">
    <property type="component" value="Unassembled WGS sequence"/>
</dbReference>
<dbReference type="InterPro" id="IPR051531">
    <property type="entry name" value="N-acetyltransferase"/>
</dbReference>
<evidence type="ECO:0000313" key="2">
    <source>
        <dbReference type="EMBL" id="KEZ52813.1"/>
    </source>
</evidence>
<dbReference type="STRING" id="246786.GS18_0208210"/>
<evidence type="ECO:0000313" key="3">
    <source>
        <dbReference type="Proteomes" id="UP000028549"/>
    </source>
</evidence>
<dbReference type="PANTHER" id="PTHR43792:SF9">
    <property type="entry name" value="RIBOSOMAL-PROTEIN-ALANINE ACETYLTRANSFERASE"/>
    <property type="match status" value="1"/>
</dbReference>
<dbReference type="EMBL" id="JNVC02000004">
    <property type="protein sequence ID" value="KEZ52813.1"/>
    <property type="molecule type" value="Genomic_DNA"/>
</dbReference>
<protein>
    <submittedName>
        <fullName evidence="2">Alanine acetyltransferase</fullName>
    </submittedName>
</protein>
<name>A0A084GZQ1_METID</name>
<evidence type="ECO:0000259" key="1">
    <source>
        <dbReference type="PROSITE" id="PS51186"/>
    </source>
</evidence>
<gene>
    <name evidence="2" type="ORF">GS18_0208210</name>
</gene>
<organism evidence="2 3">
    <name type="scientific">Metabacillus indicus</name>
    <name type="common">Bacillus indicus</name>
    <dbReference type="NCBI Taxonomy" id="246786"/>
    <lineage>
        <taxon>Bacteria</taxon>
        <taxon>Bacillati</taxon>
        <taxon>Bacillota</taxon>
        <taxon>Bacilli</taxon>
        <taxon>Bacillales</taxon>
        <taxon>Bacillaceae</taxon>
        <taxon>Metabacillus</taxon>
    </lineage>
</organism>
<dbReference type="Gene3D" id="3.40.630.30">
    <property type="match status" value="1"/>
</dbReference>
<dbReference type="Pfam" id="PF13302">
    <property type="entry name" value="Acetyltransf_3"/>
    <property type="match status" value="1"/>
</dbReference>
<dbReference type="GO" id="GO:0008999">
    <property type="term" value="F:protein-N-terminal-alanine acetyltransferase activity"/>
    <property type="evidence" value="ECO:0007669"/>
    <property type="project" value="TreeGrafter"/>
</dbReference>
<dbReference type="PANTHER" id="PTHR43792">
    <property type="entry name" value="GNAT FAMILY, PUTATIVE (AFU_ORTHOLOGUE AFUA_3G00765)-RELATED-RELATED"/>
    <property type="match status" value="1"/>
</dbReference>
<dbReference type="AlphaFoldDB" id="A0A084GZQ1"/>
<feature type="domain" description="N-acetyltransferase" evidence="1">
    <location>
        <begin position="15"/>
        <end position="179"/>
    </location>
</feature>
<dbReference type="SUPFAM" id="SSF55729">
    <property type="entry name" value="Acyl-CoA N-acyltransferases (Nat)"/>
    <property type="match status" value="1"/>
</dbReference>
<reference evidence="2 3" key="1">
    <citation type="journal article" date="2005" name="Int. J. Syst. Evol. Microbiol.">
        <title>Bacillus cibi sp. nov., isolated from jeotgal, a traditional Korean fermented seafood.</title>
        <authorList>
            <person name="Yoon J.H."/>
            <person name="Lee C.H."/>
            <person name="Oh T.K."/>
        </authorList>
    </citation>
    <scope>NUCLEOTIDE SEQUENCE [LARGE SCALE GENOMIC DNA]</scope>
    <source>
        <strain evidence="2 3">DSM 16189</strain>
    </source>
</reference>